<dbReference type="Gene3D" id="1.10.287.700">
    <property type="entry name" value="Helix hairpin bin"/>
    <property type="match status" value="1"/>
</dbReference>
<feature type="region of interest" description="Disordered" evidence="5">
    <location>
        <begin position="184"/>
        <end position="215"/>
    </location>
</feature>
<accession>A0A7N1A7W7</accession>
<evidence type="ECO:0000259" key="8">
    <source>
        <dbReference type="Pfam" id="PF13664"/>
    </source>
</evidence>
<evidence type="ECO:0000256" key="2">
    <source>
        <dbReference type="ARBA" id="ARBA00022692"/>
    </source>
</evidence>
<protein>
    <recommendedName>
        <fullName evidence="8">TMEM205-like domain-containing protein</fullName>
    </recommendedName>
</protein>
<dbReference type="PANTHER" id="PTHR47652">
    <property type="entry name" value="MITOCHONDRIAL IMPORT INNER MEMBRANE TRANSLOCASE SUBUNIT TIM44"/>
    <property type="match status" value="1"/>
</dbReference>
<sequence length="395" mass="42590">MMNIFALVLVATSLAAAGVWSPPATGTTQKHEVGDDVSEVIVKEGHRVIVVEYEKAKVGVGNTKVSISAPHDDAALESEEDVKAGGVKEVVCDAFGKCKHVITSVVGGGKKKLSDKADEVGDKVVEKGCKLKERAKEAAGKAEDLKQGAKEAVVGAKDEVVGRMQQGAGMVKEGAQSVAHKARKGAKQATEKAKETTHHAQETVKSLGKSMTDQARDKVKHGVEVAEEAVEKVSDKAKAGAEKVKEEGKQELSEIYDLGKQLVQHILSYMAWGRRTLDSVMGLLHLIGFCMAYGMAVWVTFVSSNVMSRALPRQQFGVLQNTSRAIEPDVVSAVRPTVTGQQDKSVPTDKSQDRIFFLGQKLKKLNSHSSFVNIVSLMSLTWHLVHLSQRVNACR</sequence>
<keyword evidence="4 6" id="KW-0472">Membrane</keyword>
<dbReference type="GO" id="GO:0016020">
    <property type="term" value="C:membrane"/>
    <property type="evidence" value="ECO:0007669"/>
    <property type="project" value="UniProtKB-SubCell"/>
</dbReference>
<dbReference type="Gramene" id="Kaladp0201s0003.1.v1.1">
    <property type="protein sequence ID" value="Kaladp0201s0003.1.v1.1"/>
    <property type="gene ID" value="Kaladp0201s0003.v1.1"/>
</dbReference>
<keyword evidence="7" id="KW-0732">Signal</keyword>
<keyword evidence="3 6" id="KW-1133">Transmembrane helix</keyword>
<feature type="compositionally biased region" description="Basic and acidic residues" evidence="5">
    <location>
        <begin position="189"/>
        <end position="202"/>
    </location>
</feature>
<evidence type="ECO:0000256" key="5">
    <source>
        <dbReference type="SAM" id="MobiDB-lite"/>
    </source>
</evidence>
<dbReference type="PANTHER" id="PTHR47652:SF3">
    <property type="entry name" value="MITOCHONDRIAL IMPORT INNER MEMBRANE TRANSLOCASE SUBUNIT TIM44"/>
    <property type="match status" value="1"/>
</dbReference>
<proteinExistence type="predicted"/>
<comment type="subcellular location">
    <subcellularLocation>
        <location evidence="1">Membrane</location>
    </subcellularLocation>
</comment>
<dbReference type="Proteomes" id="UP000594263">
    <property type="component" value="Unplaced"/>
</dbReference>
<evidence type="ECO:0000256" key="3">
    <source>
        <dbReference type="ARBA" id="ARBA00022989"/>
    </source>
</evidence>
<keyword evidence="10" id="KW-1185">Reference proteome</keyword>
<evidence type="ECO:0000256" key="1">
    <source>
        <dbReference type="ARBA" id="ARBA00004370"/>
    </source>
</evidence>
<keyword evidence="2 6" id="KW-0812">Transmembrane</keyword>
<evidence type="ECO:0000256" key="7">
    <source>
        <dbReference type="SAM" id="SignalP"/>
    </source>
</evidence>
<dbReference type="EnsemblPlants" id="Kaladp0201s0003.1.v1.1">
    <property type="protein sequence ID" value="Kaladp0201s0003.1.v1.1"/>
    <property type="gene ID" value="Kaladp0201s0003.v1.1"/>
</dbReference>
<dbReference type="AlphaFoldDB" id="A0A7N1A7W7"/>
<evidence type="ECO:0000256" key="4">
    <source>
        <dbReference type="ARBA" id="ARBA00023136"/>
    </source>
</evidence>
<feature type="chain" id="PRO_5029824839" description="TMEM205-like domain-containing protein" evidence="7">
    <location>
        <begin position="18"/>
        <end position="395"/>
    </location>
</feature>
<feature type="domain" description="TMEM205-like" evidence="8">
    <location>
        <begin position="291"/>
        <end position="321"/>
    </location>
</feature>
<evidence type="ECO:0000313" key="10">
    <source>
        <dbReference type="Proteomes" id="UP000594263"/>
    </source>
</evidence>
<dbReference type="InterPro" id="IPR025423">
    <property type="entry name" value="TMEM205-like"/>
</dbReference>
<dbReference type="Pfam" id="PF13664">
    <property type="entry name" value="DUF4149"/>
    <property type="match status" value="1"/>
</dbReference>
<reference evidence="9" key="1">
    <citation type="submission" date="2021-01" db="UniProtKB">
        <authorList>
            <consortium name="EnsemblPlants"/>
        </authorList>
    </citation>
    <scope>IDENTIFICATION</scope>
</reference>
<organism evidence="9 10">
    <name type="scientific">Kalanchoe fedtschenkoi</name>
    <name type="common">Lavender scallops</name>
    <name type="synonym">South American air plant</name>
    <dbReference type="NCBI Taxonomy" id="63787"/>
    <lineage>
        <taxon>Eukaryota</taxon>
        <taxon>Viridiplantae</taxon>
        <taxon>Streptophyta</taxon>
        <taxon>Embryophyta</taxon>
        <taxon>Tracheophyta</taxon>
        <taxon>Spermatophyta</taxon>
        <taxon>Magnoliopsida</taxon>
        <taxon>eudicotyledons</taxon>
        <taxon>Gunneridae</taxon>
        <taxon>Pentapetalae</taxon>
        <taxon>Saxifragales</taxon>
        <taxon>Crassulaceae</taxon>
        <taxon>Kalanchoe</taxon>
    </lineage>
</organism>
<name>A0A7N1A7W7_KALFE</name>
<feature type="signal peptide" evidence="7">
    <location>
        <begin position="1"/>
        <end position="17"/>
    </location>
</feature>
<dbReference type="OMA" id="AKEGMAH"/>
<evidence type="ECO:0000256" key="6">
    <source>
        <dbReference type="SAM" id="Phobius"/>
    </source>
</evidence>
<feature type="transmembrane region" description="Helical" evidence="6">
    <location>
        <begin position="283"/>
        <end position="303"/>
    </location>
</feature>
<evidence type="ECO:0000313" key="9">
    <source>
        <dbReference type="EnsemblPlants" id="Kaladp0201s0003.1.v1.1"/>
    </source>
</evidence>